<gene>
    <name evidence="12" type="ORF">BUALT_Bualt03G0045200</name>
</gene>
<reference evidence="12" key="1">
    <citation type="submission" date="2019-10" db="EMBL/GenBank/DDBJ databases">
        <authorList>
            <person name="Zhang R."/>
            <person name="Pan Y."/>
            <person name="Wang J."/>
            <person name="Ma R."/>
            <person name="Yu S."/>
        </authorList>
    </citation>
    <scope>NUCLEOTIDE SEQUENCE</scope>
    <source>
        <strain evidence="12">LA-IB0</strain>
        <tissue evidence="12">Leaf</tissue>
    </source>
</reference>
<dbReference type="Pfam" id="PF14381">
    <property type="entry name" value="EDR1_CTR1_ARMC3_pept"/>
    <property type="match status" value="1"/>
</dbReference>
<evidence type="ECO:0000256" key="3">
    <source>
        <dbReference type="ARBA" id="ARBA00022527"/>
    </source>
</evidence>
<dbReference type="PROSITE" id="PS50011">
    <property type="entry name" value="PROTEIN_KINASE_DOM"/>
    <property type="match status" value="1"/>
</dbReference>
<evidence type="ECO:0000256" key="10">
    <source>
        <dbReference type="SAM" id="MobiDB-lite"/>
    </source>
</evidence>
<accession>A0AAV6XXT1</accession>
<dbReference type="AlphaFoldDB" id="A0AAV6XXT1"/>
<dbReference type="Proteomes" id="UP000826271">
    <property type="component" value="Unassembled WGS sequence"/>
</dbReference>
<dbReference type="GO" id="GO:0005737">
    <property type="term" value="C:cytoplasm"/>
    <property type="evidence" value="ECO:0007669"/>
    <property type="project" value="TreeGrafter"/>
</dbReference>
<name>A0AAV6XXT1_9LAMI</name>
<evidence type="ECO:0000256" key="4">
    <source>
        <dbReference type="ARBA" id="ARBA00022679"/>
    </source>
</evidence>
<dbReference type="PANTHER" id="PTHR23257">
    <property type="entry name" value="SERINE-THREONINE PROTEIN KINASE"/>
    <property type="match status" value="1"/>
</dbReference>
<evidence type="ECO:0000256" key="7">
    <source>
        <dbReference type="ARBA" id="ARBA00022840"/>
    </source>
</evidence>
<dbReference type="SUPFAM" id="SSF56112">
    <property type="entry name" value="Protein kinase-like (PK-like)"/>
    <property type="match status" value="1"/>
</dbReference>
<dbReference type="GO" id="GO:0004674">
    <property type="term" value="F:protein serine/threonine kinase activity"/>
    <property type="evidence" value="ECO:0007669"/>
    <property type="project" value="UniProtKB-KW"/>
</dbReference>
<evidence type="ECO:0000256" key="6">
    <source>
        <dbReference type="ARBA" id="ARBA00022777"/>
    </source>
</evidence>
<dbReference type="SMART" id="SM00220">
    <property type="entry name" value="S_TKc"/>
    <property type="match status" value="1"/>
</dbReference>
<feature type="compositionally biased region" description="Polar residues" evidence="10">
    <location>
        <begin position="32"/>
        <end position="57"/>
    </location>
</feature>
<dbReference type="InterPro" id="IPR011009">
    <property type="entry name" value="Kinase-like_dom_sf"/>
</dbReference>
<keyword evidence="13" id="KW-1185">Reference proteome</keyword>
<feature type="compositionally biased region" description="Polar residues" evidence="10">
    <location>
        <begin position="426"/>
        <end position="437"/>
    </location>
</feature>
<dbReference type="EMBL" id="WHWC01000003">
    <property type="protein sequence ID" value="KAG8385437.1"/>
    <property type="molecule type" value="Genomic_DNA"/>
</dbReference>
<evidence type="ECO:0000256" key="8">
    <source>
        <dbReference type="ARBA" id="ARBA00047899"/>
    </source>
</evidence>
<dbReference type="InterPro" id="IPR008271">
    <property type="entry name" value="Ser/Thr_kinase_AS"/>
</dbReference>
<comment type="catalytic activity">
    <reaction evidence="9">
        <text>L-seryl-[protein] + ATP = O-phospho-L-seryl-[protein] + ADP + H(+)</text>
        <dbReference type="Rhea" id="RHEA:17989"/>
        <dbReference type="Rhea" id="RHEA-COMP:9863"/>
        <dbReference type="Rhea" id="RHEA-COMP:11604"/>
        <dbReference type="ChEBI" id="CHEBI:15378"/>
        <dbReference type="ChEBI" id="CHEBI:29999"/>
        <dbReference type="ChEBI" id="CHEBI:30616"/>
        <dbReference type="ChEBI" id="CHEBI:83421"/>
        <dbReference type="ChEBI" id="CHEBI:456216"/>
        <dbReference type="EC" id="2.7.11.1"/>
    </reaction>
</comment>
<evidence type="ECO:0000256" key="9">
    <source>
        <dbReference type="ARBA" id="ARBA00048679"/>
    </source>
</evidence>
<dbReference type="FunFam" id="3.30.200.20:FF:000060">
    <property type="entry name" value="Serine/threonine-protein kinase isoform 1"/>
    <property type="match status" value="1"/>
</dbReference>
<evidence type="ECO:0000259" key="11">
    <source>
        <dbReference type="PROSITE" id="PS50011"/>
    </source>
</evidence>
<feature type="region of interest" description="Disordered" evidence="10">
    <location>
        <begin position="1"/>
        <end position="57"/>
    </location>
</feature>
<proteinExistence type="inferred from homology"/>
<dbReference type="GO" id="GO:0005524">
    <property type="term" value="F:ATP binding"/>
    <property type="evidence" value="ECO:0007669"/>
    <property type="project" value="UniProtKB-KW"/>
</dbReference>
<protein>
    <recommendedName>
        <fullName evidence="2">non-specific serine/threonine protein kinase</fullName>
        <ecNumber evidence="2">2.7.11.1</ecNumber>
    </recommendedName>
</protein>
<keyword evidence="6" id="KW-0418">Kinase</keyword>
<keyword evidence="3" id="KW-0723">Serine/threonine-protein kinase</keyword>
<comment type="catalytic activity">
    <reaction evidence="8">
        <text>L-threonyl-[protein] + ATP = O-phospho-L-threonyl-[protein] + ADP + H(+)</text>
        <dbReference type="Rhea" id="RHEA:46608"/>
        <dbReference type="Rhea" id="RHEA-COMP:11060"/>
        <dbReference type="Rhea" id="RHEA-COMP:11605"/>
        <dbReference type="ChEBI" id="CHEBI:15378"/>
        <dbReference type="ChEBI" id="CHEBI:30013"/>
        <dbReference type="ChEBI" id="CHEBI:30616"/>
        <dbReference type="ChEBI" id="CHEBI:61977"/>
        <dbReference type="ChEBI" id="CHEBI:456216"/>
        <dbReference type="EC" id="2.7.11.1"/>
    </reaction>
</comment>
<comment type="similarity">
    <text evidence="1">Belongs to the protein kinase superfamily. TKL Ser/Thr protein kinase family. RAF subfamily.</text>
</comment>
<dbReference type="InterPro" id="IPR055164">
    <property type="entry name" value="EDR1/CTR1/ARMC3-like_pept-like"/>
</dbReference>
<keyword evidence="5" id="KW-0547">Nucleotide-binding</keyword>
<dbReference type="InterPro" id="IPR001245">
    <property type="entry name" value="Ser-Thr/Tyr_kinase_cat_dom"/>
</dbReference>
<dbReference type="Pfam" id="PF07714">
    <property type="entry name" value="PK_Tyr_Ser-Thr"/>
    <property type="match status" value="1"/>
</dbReference>
<dbReference type="Gene3D" id="3.30.200.20">
    <property type="entry name" value="Phosphorylase Kinase, domain 1"/>
    <property type="match status" value="1"/>
</dbReference>
<feature type="domain" description="Protein kinase" evidence="11">
    <location>
        <begin position="540"/>
        <end position="794"/>
    </location>
</feature>
<comment type="caution">
    <text evidence="12">The sequence shown here is derived from an EMBL/GenBank/DDBJ whole genome shotgun (WGS) entry which is preliminary data.</text>
</comment>
<dbReference type="EC" id="2.7.11.1" evidence="2"/>
<feature type="region of interest" description="Disordered" evidence="10">
    <location>
        <begin position="426"/>
        <end position="463"/>
    </location>
</feature>
<dbReference type="GO" id="GO:0007165">
    <property type="term" value="P:signal transduction"/>
    <property type="evidence" value="ECO:0007669"/>
    <property type="project" value="TreeGrafter"/>
</dbReference>
<organism evidence="12 13">
    <name type="scientific">Buddleja alternifolia</name>
    <dbReference type="NCBI Taxonomy" id="168488"/>
    <lineage>
        <taxon>Eukaryota</taxon>
        <taxon>Viridiplantae</taxon>
        <taxon>Streptophyta</taxon>
        <taxon>Embryophyta</taxon>
        <taxon>Tracheophyta</taxon>
        <taxon>Spermatophyta</taxon>
        <taxon>Magnoliopsida</taxon>
        <taxon>eudicotyledons</taxon>
        <taxon>Gunneridae</taxon>
        <taxon>Pentapetalae</taxon>
        <taxon>asterids</taxon>
        <taxon>lamiids</taxon>
        <taxon>Lamiales</taxon>
        <taxon>Scrophulariaceae</taxon>
        <taxon>Buddlejeae</taxon>
        <taxon>Buddleja</taxon>
    </lineage>
</organism>
<dbReference type="Gene3D" id="1.10.510.10">
    <property type="entry name" value="Transferase(Phosphotransferase) domain 1"/>
    <property type="match status" value="1"/>
</dbReference>
<dbReference type="InterPro" id="IPR000719">
    <property type="entry name" value="Prot_kinase_dom"/>
</dbReference>
<evidence type="ECO:0000313" key="12">
    <source>
        <dbReference type="EMBL" id="KAG8385437.1"/>
    </source>
</evidence>
<keyword evidence="7" id="KW-0067">ATP-binding</keyword>
<evidence type="ECO:0000256" key="5">
    <source>
        <dbReference type="ARBA" id="ARBA00022741"/>
    </source>
</evidence>
<dbReference type="InterPro" id="IPR050167">
    <property type="entry name" value="Ser_Thr_protein_kinase"/>
</dbReference>
<keyword evidence="4" id="KW-0808">Transferase</keyword>
<sequence length="796" mass="89230">MEDTKEDTGAVEAPHPTTQWWPSSLIEKLRSISMSDEASSSKGSTSQNDSGSSASQIASRTLWDTGKLAEPIPDGFYFVNAERRFKELFDTIPSIDELHTLDVEGLRPNVILVDTRKDKKLAMLKQLANTLVKGMNSNPASMIKKIAGLACDFFKRPKSESDNVKGALEEVSHALDNQGIHMLGQIKHGSCHSRAILFKVLADSVGLESWLMVGLPREGVMERTDSYKHMSVIVVLNSVELLVDLARNPGKLIPYSVKAVFLTHPSAGESDSAENDSYDSPIEPNSPHCVFPDHTEVEGLSHSEPNVANSFWRRSRKKVIAEQRTASSSPEHPFFRGQRRSLLGGRRHSFRDYENDINASRSVGASPIEARRSRRRCISVIPEIGDDIVRWSILSICCELHDSFLHSCVWAVREMNETLKRNRPQKLQVNSTFSSTSGKDDGSDLQESVSRFSPDGRGGIHGQKPLTYNSNLRQINPHKAISLPSSPHHFSSQASLMSEETEFLASPDLMSTFNKVIESSKILKKPLLPFEEWNIDFSEITIGARVGIGFFGEVFRGTWNGLEVGIKVFLEQDLTVENIEDFCNEISILSRIRHPNVILFLGACTKPPRLSVVTEYMEMGSLYYLIHASGLKKKLSWQKRLKMLYDICRGLMCIHRMKIVHRDLKSANCLVNKHWTVKICDFGLSRVLTTTPMTNSSSAGTPEWMAPELIRNEPFTEKCDIFSLGVIIWELCTLNRPWEGIPSVQVVYAVGNDGQRLEIPEGPLGKLIADCWAEPDERPTCQEVLSRLQECEYLLC</sequence>
<dbReference type="CDD" id="cd13999">
    <property type="entry name" value="STKc_MAP3K-like"/>
    <property type="match status" value="1"/>
</dbReference>
<dbReference type="PROSITE" id="PS00108">
    <property type="entry name" value="PROTEIN_KINASE_ST"/>
    <property type="match status" value="1"/>
</dbReference>
<dbReference type="PANTHER" id="PTHR23257:SF821">
    <property type="entry name" value="ATP BINDING PROTEIN"/>
    <property type="match status" value="1"/>
</dbReference>
<evidence type="ECO:0000256" key="1">
    <source>
        <dbReference type="ARBA" id="ARBA00010507"/>
    </source>
</evidence>
<evidence type="ECO:0000256" key="2">
    <source>
        <dbReference type="ARBA" id="ARBA00012513"/>
    </source>
</evidence>
<evidence type="ECO:0000313" key="13">
    <source>
        <dbReference type="Proteomes" id="UP000826271"/>
    </source>
</evidence>